<organism evidence="2 3">
    <name type="scientific">Micavibrio aeruginosavorus</name>
    <dbReference type="NCBI Taxonomy" id="349221"/>
    <lineage>
        <taxon>Bacteria</taxon>
        <taxon>Pseudomonadati</taxon>
        <taxon>Bdellovibrionota</taxon>
        <taxon>Bdellovibrionia</taxon>
        <taxon>Bdellovibrionales</taxon>
        <taxon>Pseudobdellovibrionaceae</taxon>
        <taxon>Micavibrio</taxon>
    </lineage>
</organism>
<comment type="caution">
    <text evidence="2">The sequence shown here is derived from an EMBL/GenBank/DDBJ whole genome shotgun (WGS) entry which is preliminary data.</text>
</comment>
<dbReference type="Proteomes" id="UP000249557">
    <property type="component" value="Unassembled WGS sequence"/>
</dbReference>
<sequence length="170" mass="18255">MSIGMKSIRLSTLFHASVFLGCSLSGAQAQDVAVRDFSDASLTGPYQASSECIENAVRNNLGGAANVMADGRTFYGQIDAPGVTTSVTVLREDQNVQSINHMTLVEKKGAGERSVYDPLESAMLEYYGQGHAAFQILTWEGGKDRESALRRIDGDIRACADVRAAPLPRP</sequence>
<protein>
    <submittedName>
        <fullName evidence="2">Uncharacterized protein</fullName>
    </submittedName>
</protein>
<dbReference type="PROSITE" id="PS51257">
    <property type="entry name" value="PROKAR_LIPOPROTEIN"/>
    <property type="match status" value="1"/>
</dbReference>
<proteinExistence type="predicted"/>
<evidence type="ECO:0000313" key="3">
    <source>
        <dbReference type="Proteomes" id="UP000249557"/>
    </source>
</evidence>
<accession>A0A2W5BY11</accession>
<feature type="signal peptide" evidence="1">
    <location>
        <begin position="1"/>
        <end position="29"/>
    </location>
</feature>
<feature type="chain" id="PRO_5015978466" evidence="1">
    <location>
        <begin position="30"/>
        <end position="170"/>
    </location>
</feature>
<dbReference type="EMBL" id="QFNK01000104">
    <property type="protein sequence ID" value="PZO86618.1"/>
    <property type="molecule type" value="Genomic_DNA"/>
</dbReference>
<gene>
    <name evidence="2" type="ORF">DI626_06020</name>
</gene>
<evidence type="ECO:0000313" key="2">
    <source>
        <dbReference type="EMBL" id="PZO86618.1"/>
    </source>
</evidence>
<reference evidence="2 3" key="1">
    <citation type="submission" date="2017-08" db="EMBL/GenBank/DDBJ databases">
        <title>Infants hospitalized years apart are colonized by the same room-sourced microbial strains.</title>
        <authorList>
            <person name="Brooks B."/>
            <person name="Olm M.R."/>
            <person name="Firek B.A."/>
            <person name="Baker R."/>
            <person name="Thomas B.C."/>
            <person name="Morowitz M.J."/>
            <person name="Banfield J.F."/>
        </authorList>
    </citation>
    <scope>NUCLEOTIDE SEQUENCE [LARGE SCALE GENOMIC DNA]</scope>
    <source>
        <strain evidence="2">S2_018_000_R2_104</strain>
    </source>
</reference>
<keyword evidence="1" id="KW-0732">Signal</keyword>
<evidence type="ECO:0000256" key="1">
    <source>
        <dbReference type="SAM" id="SignalP"/>
    </source>
</evidence>
<dbReference type="AlphaFoldDB" id="A0A2W5BY11"/>
<name>A0A2W5BY11_9BACT</name>